<reference evidence="5 6" key="2">
    <citation type="journal article" date="2018" name="Nat. Biotechnol.">
        <title>A standardized bacterial taxonomy based on genome phylogeny substantially revises the tree of life.</title>
        <authorList>
            <person name="Parks D.H."/>
            <person name="Chuvochina M."/>
            <person name="Waite D.W."/>
            <person name="Rinke C."/>
            <person name="Skarshewski A."/>
            <person name="Chaumeil P.A."/>
            <person name="Hugenholtz P."/>
        </authorList>
    </citation>
    <scope>NUCLEOTIDE SEQUENCE [LARGE SCALE GENOMIC DNA]</scope>
    <source>
        <strain evidence="3">UBA11621</strain>
        <strain evidence="2">UBA11978</strain>
    </source>
</reference>
<dbReference type="AlphaFoldDB" id="A0A075P6E7"/>
<evidence type="ECO:0000313" key="5">
    <source>
        <dbReference type="Proteomes" id="UP000263517"/>
    </source>
</evidence>
<evidence type="ECO:0000313" key="3">
    <source>
        <dbReference type="EMBL" id="HBU50194.1"/>
    </source>
</evidence>
<evidence type="ECO:0000313" key="2">
    <source>
        <dbReference type="EMBL" id="HAW74683.1"/>
    </source>
</evidence>
<organism evidence="1 4">
    <name type="scientific">Alteromonas australica</name>
    <dbReference type="NCBI Taxonomy" id="589873"/>
    <lineage>
        <taxon>Bacteria</taxon>
        <taxon>Pseudomonadati</taxon>
        <taxon>Pseudomonadota</taxon>
        <taxon>Gammaproteobacteria</taxon>
        <taxon>Alteromonadales</taxon>
        <taxon>Alteromonadaceae</taxon>
        <taxon>Alteromonas/Salinimonas group</taxon>
        <taxon>Alteromonas</taxon>
    </lineage>
</organism>
<dbReference type="EMBL" id="DONK01000046">
    <property type="protein sequence ID" value="HBU50194.1"/>
    <property type="molecule type" value="Genomic_DNA"/>
</dbReference>
<sequence>MSLTRSMGFSCPYCMAPNEVEIDEINDVGQVQVLDCQVCCQPIELRVFQQGDDIDLEATCENE</sequence>
<dbReference type="eggNOG" id="ENOG503352H">
    <property type="taxonomic scope" value="Bacteria"/>
</dbReference>
<dbReference type="Proteomes" id="UP000263517">
    <property type="component" value="Unassembled WGS sequence"/>
</dbReference>
<dbReference type="InterPro" id="IPR025990">
    <property type="entry name" value="zinc_ribbon_bacterial"/>
</dbReference>
<proteinExistence type="predicted"/>
<dbReference type="EMBL" id="DNAN01000105">
    <property type="protein sequence ID" value="HAW74683.1"/>
    <property type="molecule type" value="Genomic_DNA"/>
</dbReference>
<evidence type="ECO:0000313" key="1">
    <source>
        <dbReference type="EMBL" id="AIG00501.1"/>
    </source>
</evidence>
<protein>
    <submittedName>
        <fullName evidence="2">CPXCG motif-containing cysteine-rich protein</fullName>
    </submittedName>
    <submittedName>
        <fullName evidence="1">Zn-ribbon protein</fullName>
    </submittedName>
</protein>
<reference evidence="1 4" key="1">
    <citation type="submission" date="2014-06" db="EMBL/GenBank/DDBJ databases">
        <title>Genomes of Alteromonas australica, a world apart.</title>
        <authorList>
            <person name="Gonzaga A."/>
            <person name="Lopez-Perez M."/>
            <person name="Rodriguez-Valera F."/>
        </authorList>
    </citation>
    <scope>NUCLEOTIDE SEQUENCE [LARGE SCALE GENOMIC DNA]</scope>
    <source>
        <strain evidence="1 4">H 17</strain>
    </source>
</reference>
<dbReference type="Proteomes" id="UP000264779">
    <property type="component" value="Unassembled WGS sequence"/>
</dbReference>
<dbReference type="Pfam" id="PF14255">
    <property type="entry name" value="Zn_ribbon_21"/>
    <property type="match status" value="1"/>
</dbReference>
<name>A0A075P6E7_9ALTE</name>
<dbReference type="EMBL" id="CP008849">
    <property type="protein sequence ID" value="AIG00501.1"/>
    <property type="molecule type" value="Genomic_DNA"/>
</dbReference>
<accession>A0A075P6E7</accession>
<dbReference type="KEGG" id="aal:EP13_18465"/>
<evidence type="ECO:0000313" key="4">
    <source>
        <dbReference type="Proteomes" id="UP000056090"/>
    </source>
</evidence>
<dbReference type="RefSeq" id="WP_044058488.1">
    <property type="nucleotide sequence ID" value="NZ_CAJXAX010000043.1"/>
</dbReference>
<dbReference type="GeneID" id="78256861"/>
<dbReference type="SUPFAM" id="SSF57783">
    <property type="entry name" value="Zinc beta-ribbon"/>
    <property type="match status" value="1"/>
</dbReference>
<evidence type="ECO:0000313" key="6">
    <source>
        <dbReference type="Proteomes" id="UP000264779"/>
    </source>
</evidence>
<dbReference type="Proteomes" id="UP000056090">
    <property type="component" value="Chromosome"/>
</dbReference>
<gene>
    <name evidence="2" type="ORF">DCW74_02995</name>
    <name evidence="3" type="ORF">DEB45_02940</name>
    <name evidence="1" type="ORF">EP13_18465</name>
</gene>
<keyword evidence="4" id="KW-1185">Reference proteome</keyword>
<dbReference type="InterPro" id="IPR017143">
    <property type="entry name" value="UCP037225"/>
</dbReference>
<dbReference type="PIRSF" id="PIRSF037225">
    <property type="entry name" value="UCP037225"/>
    <property type="match status" value="1"/>
</dbReference>